<reference evidence="2 3" key="1">
    <citation type="journal article" date="2019" name="Sci. Rep.">
        <title>Nanopore sequencing improves the draft genome of the human pathogenic amoeba Naegleria fowleri.</title>
        <authorList>
            <person name="Liechti N."/>
            <person name="Schurch N."/>
            <person name="Bruggmann R."/>
            <person name="Wittwer M."/>
        </authorList>
    </citation>
    <scope>NUCLEOTIDE SEQUENCE [LARGE SCALE GENOMIC DNA]</scope>
    <source>
        <strain evidence="2 3">ATCC 30894</strain>
    </source>
</reference>
<protein>
    <submittedName>
        <fullName evidence="2">Uncharacterized protein</fullName>
    </submittedName>
</protein>
<dbReference type="GeneID" id="68109365"/>
<feature type="compositionally biased region" description="Acidic residues" evidence="1">
    <location>
        <begin position="192"/>
        <end position="230"/>
    </location>
</feature>
<accession>A0A6A5BPQ9</accession>
<dbReference type="VEuPathDB" id="AmoebaDB:FDP41_002147"/>
<dbReference type="AlphaFoldDB" id="A0A6A5BPQ9"/>
<comment type="caution">
    <text evidence="2">The sequence shown here is derived from an EMBL/GenBank/DDBJ whole genome shotgun (WGS) entry which is preliminary data.</text>
</comment>
<evidence type="ECO:0000256" key="1">
    <source>
        <dbReference type="SAM" id="MobiDB-lite"/>
    </source>
</evidence>
<organism evidence="2 3">
    <name type="scientific">Naegleria fowleri</name>
    <name type="common">Brain eating amoeba</name>
    <dbReference type="NCBI Taxonomy" id="5763"/>
    <lineage>
        <taxon>Eukaryota</taxon>
        <taxon>Discoba</taxon>
        <taxon>Heterolobosea</taxon>
        <taxon>Tetramitia</taxon>
        <taxon>Eutetramitia</taxon>
        <taxon>Vahlkampfiidae</taxon>
        <taxon>Naegleria</taxon>
    </lineage>
</organism>
<sequence length="300" mass="34978">MIPHERSPFIIHTPTTPQDTDYPTTSTASTTELYNETINEMSRDEDPMVTSSLSIDESSTLGLTNTTNIMTDDHSMSSVRKSKIELFNHDEISECPPPISEYAPDDFETNIYKQEIIRTMSNHSNLQLISIATGQSLFRTKYNQLRKFCKFTVEIQKPLPPVPPAKEQSGLLGSLNEEVFLRIRAPQHSHDEEEEPEDEHVEGGEGEDDDDDYWIDEQQEGDDETLESVVEETQRQQQRPRLLPRRAPIVFSSRRHEPYHQPFHHYENSDEEAEHEEEEERYTFEDSEEEEDEQMRDQEM</sequence>
<name>A0A6A5BPQ9_NAEFO</name>
<dbReference type="EMBL" id="VFQX01000028">
    <property type="protein sequence ID" value="KAF0979077.1"/>
    <property type="molecule type" value="Genomic_DNA"/>
</dbReference>
<dbReference type="RefSeq" id="XP_044563790.1">
    <property type="nucleotide sequence ID" value="XM_044705310.1"/>
</dbReference>
<feature type="compositionally biased region" description="Basic and acidic residues" evidence="1">
    <location>
        <begin position="254"/>
        <end position="268"/>
    </location>
</feature>
<evidence type="ECO:0000313" key="3">
    <source>
        <dbReference type="Proteomes" id="UP000444721"/>
    </source>
</evidence>
<proteinExistence type="predicted"/>
<feature type="region of interest" description="Disordered" evidence="1">
    <location>
        <begin position="187"/>
        <end position="300"/>
    </location>
</feature>
<dbReference type="VEuPathDB" id="AmoebaDB:NF0093300"/>
<evidence type="ECO:0000313" key="2">
    <source>
        <dbReference type="EMBL" id="KAF0979077.1"/>
    </source>
</evidence>
<dbReference type="Proteomes" id="UP000444721">
    <property type="component" value="Unassembled WGS sequence"/>
</dbReference>
<feature type="region of interest" description="Disordered" evidence="1">
    <location>
        <begin position="1"/>
        <end position="27"/>
    </location>
</feature>
<feature type="compositionally biased region" description="Acidic residues" evidence="1">
    <location>
        <begin position="269"/>
        <end position="294"/>
    </location>
</feature>
<dbReference type="VEuPathDB" id="AmoebaDB:NfTy_034650"/>
<keyword evidence="3" id="KW-1185">Reference proteome</keyword>
<dbReference type="OrthoDB" id="10267624at2759"/>
<gene>
    <name evidence="2" type="ORF">FDP41_002147</name>
</gene>
<feature type="compositionally biased region" description="Low complexity" evidence="1">
    <location>
        <begin position="13"/>
        <end position="27"/>
    </location>
</feature>